<keyword evidence="1" id="KW-1133">Transmembrane helix</keyword>
<protein>
    <submittedName>
        <fullName evidence="2">Uncharacterized protein</fullName>
    </submittedName>
</protein>
<sequence length="50" mass="5623">MVGLVLKIGMFIGLGSLNFPLSGSLLYCAYFRYTSPIDLETCIRYSKEIK</sequence>
<organism evidence="2">
    <name type="scientific">Rhizophora mucronata</name>
    <name type="common">Asiatic mangrove</name>
    <dbReference type="NCBI Taxonomy" id="61149"/>
    <lineage>
        <taxon>Eukaryota</taxon>
        <taxon>Viridiplantae</taxon>
        <taxon>Streptophyta</taxon>
        <taxon>Embryophyta</taxon>
        <taxon>Tracheophyta</taxon>
        <taxon>Spermatophyta</taxon>
        <taxon>Magnoliopsida</taxon>
        <taxon>eudicotyledons</taxon>
        <taxon>Gunneridae</taxon>
        <taxon>Pentapetalae</taxon>
        <taxon>rosids</taxon>
        <taxon>fabids</taxon>
        <taxon>Malpighiales</taxon>
        <taxon>Rhizophoraceae</taxon>
        <taxon>Rhizophora</taxon>
    </lineage>
</organism>
<feature type="transmembrane region" description="Helical" evidence="1">
    <location>
        <begin position="6"/>
        <end position="30"/>
    </location>
</feature>
<evidence type="ECO:0000313" key="2">
    <source>
        <dbReference type="EMBL" id="MBX63804.1"/>
    </source>
</evidence>
<evidence type="ECO:0000256" key="1">
    <source>
        <dbReference type="SAM" id="Phobius"/>
    </source>
</evidence>
<dbReference type="EMBL" id="GGEC01083320">
    <property type="protein sequence ID" value="MBX63804.1"/>
    <property type="molecule type" value="Transcribed_RNA"/>
</dbReference>
<keyword evidence="1" id="KW-0812">Transmembrane</keyword>
<dbReference type="AlphaFoldDB" id="A0A2P2QA32"/>
<name>A0A2P2QA32_RHIMU</name>
<proteinExistence type="predicted"/>
<keyword evidence="1" id="KW-0472">Membrane</keyword>
<reference evidence="2" key="1">
    <citation type="submission" date="2018-02" db="EMBL/GenBank/DDBJ databases">
        <title>Rhizophora mucronata_Transcriptome.</title>
        <authorList>
            <person name="Meera S.P."/>
            <person name="Sreeshan A."/>
            <person name="Augustine A."/>
        </authorList>
    </citation>
    <scope>NUCLEOTIDE SEQUENCE</scope>
    <source>
        <tissue evidence="2">Leaf</tissue>
    </source>
</reference>
<accession>A0A2P2QA32</accession>